<dbReference type="Proteomes" id="UP000245207">
    <property type="component" value="Unassembled WGS sequence"/>
</dbReference>
<evidence type="ECO:0000313" key="1">
    <source>
        <dbReference type="EMBL" id="PWA39561.1"/>
    </source>
</evidence>
<proteinExistence type="predicted"/>
<evidence type="ECO:0000313" key="2">
    <source>
        <dbReference type="Proteomes" id="UP000245207"/>
    </source>
</evidence>
<accession>A0A2U1KS54</accession>
<name>A0A2U1KS54_ARTAN</name>
<dbReference type="EMBL" id="PKPP01014524">
    <property type="protein sequence ID" value="PWA39561.1"/>
    <property type="molecule type" value="Genomic_DNA"/>
</dbReference>
<reference evidence="1 2" key="1">
    <citation type="journal article" date="2018" name="Mol. Plant">
        <title>The genome of Artemisia annua provides insight into the evolution of Asteraceae family and artemisinin biosynthesis.</title>
        <authorList>
            <person name="Shen Q."/>
            <person name="Zhang L."/>
            <person name="Liao Z."/>
            <person name="Wang S."/>
            <person name="Yan T."/>
            <person name="Shi P."/>
            <person name="Liu M."/>
            <person name="Fu X."/>
            <person name="Pan Q."/>
            <person name="Wang Y."/>
            <person name="Lv Z."/>
            <person name="Lu X."/>
            <person name="Zhang F."/>
            <person name="Jiang W."/>
            <person name="Ma Y."/>
            <person name="Chen M."/>
            <person name="Hao X."/>
            <person name="Li L."/>
            <person name="Tang Y."/>
            <person name="Lv G."/>
            <person name="Zhou Y."/>
            <person name="Sun X."/>
            <person name="Brodelius P.E."/>
            <person name="Rose J.K.C."/>
            <person name="Tang K."/>
        </authorList>
    </citation>
    <scope>NUCLEOTIDE SEQUENCE [LARGE SCALE GENOMIC DNA]</scope>
    <source>
        <strain evidence="2">cv. Huhao1</strain>
        <tissue evidence="1">Leaf</tissue>
    </source>
</reference>
<comment type="caution">
    <text evidence="1">The sequence shown here is derived from an EMBL/GenBank/DDBJ whole genome shotgun (WGS) entry which is preliminary data.</text>
</comment>
<protein>
    <submittedName>
        <fullName evidence="1">Uncharacterized protein</fullName>
    </submittedName>
</protein>
<dbReference type="AlphaFoldDB" id="A0A2U1KS54"/>
<organism evidence="1 2">
    <name type="scientific">Artemisia annua</name>
    <name type="common">Sweet wormwood</name>
    <dbReference type="NCBI Taxonomy" id="35608"/>
    <lineage>
        <taxon>Eukaryota</taxon>
        <taxon>Viridiplantae</taxon>
        <taxon>Streptophyta</taxon>
        <taxon>Embryophyta</taxon>
        <taxon>Tracheophyta</taxon>
        <taxon>Spermatophyta</taxon>
        <taxon>Magnoliopsida</taxon>
        <taxon>eudicotyledons</taxon>
        <taxon>Gunneridae</taxon>
        <taxon>Pentapetalae</taxon>
        <taxon>asterids</taxon>
        <taxon>campanulids</taxon>
        <taxon>Asterales</taxon>
        <taxon>Asteraceae</taxon>
        <taxon>Asteroideae</taxon>
        <taxon>Anthemideae</taxon>
        <taxon>Artemisiinae</taxon>
        <taxon>Artemisia</taxon>
    </lineage>
</organism>
<sequence>MKNCGYTVNNGDYTVKNGVNTVKNGGYTVENGGYTANPVEIGKFLFKDGKVFTLARISSPSRNCVGLGEYCGALDWCCDPYSCNDGFWPIIGRCV</sequence>
<keyword evidence="2" id="KW-1185">Reference proteome</keyword>
<gene>
    <name evidence="1" type="ORF">CTI12_AA532660</name>
</gene>